<evidence type="ECO:0000259" key="2">
    <source>
        <dbReference type="Pfam" id="PF05003"/>
    </source>
</evidence>
<dbReference type="AlphaFoldDB" id="A0AAQ3KKX5"/>
<accession>A0AAQ3KKX5</accession>
<organism evidence="4 5">
    <name type="scientific">Canna indica</name>
    <name type="common">Indian-shot</name>
    <dbReference type="NCBI Taxonomy" id="4628"/>
    <lineage>
        <taxon>Eukaryota</taxon>
        <taxon>Viridiplantae</taxon>
        <taxon>Streptophyta</taxon>
        <taxon>Embryophyta</taxon>
        <taxon>Tracheophyta</taxon>
        <taxon>Spermatophyta</taxon>
        <taxon>Magnoliopsida</taxon>
        <taxon>Liliopsida</taxon>
        <taxon>Zingiberales</taxon>
        <taxon>Cannaceae</taxon>
        <taxon>Canna</taxon>
    </lineage>
</organism>
<dbReference type="PANTHER" id="PTHR31371">
    <property type="entry name" value="BNAC09G50660D PROTEIN"/>
    <property type="match status" value="1"/>
</dbReference>
<dbReference type="InterPro" id="IPR007700">
    <property type="entry name" value="DUF668"/>
</dbReference>
<name>A0AAQ3KKX5_9LILI</name>
<keyword evidence="5" id="KW-1185">Reference proteome</keyword>
<protein>
    <submittedName>
        <fullName evidence="4">Uncharacterized protein</fullName>
    </submittedName>
</protein>
<proteinExistence type="predicted"/>
<dbReference type="PANTHER" id="PTHR31371:SF14">
    <property type="entry name" value="SIMILARITY TO UNKNOWN PROTEIN"/>
    <property type="match status" value="1"/>
</dbReference>
<feature type="region of interest" description="Disordered" evidence="1">
    <location>
        <begin position="251"/>
        <end position="280"/>
    </location>
</feature>
<evidence type="ECO:0000313" key="4">
    <source>
        <dbReference type="EMBL" id="WOL09682.1"/>
    </source>
</evidence>
<evidence type="ECO:0000259" key="3">
    <source>
        <dbReference type="Pfam" id="PF11961"/>
    </source>
</evidence>
<evidence type="ECO:0000313" key="5">
    <source>
        <dbReference type="Proteomes" id="UP001327560"/>
    </source>
</evidence>
<dbReference type="EMBL" id="CP136895">
    <property type="protein sequence ID" value="WOL09682.1"/>
    <property type="molecule type" value="Genomic_DNA"/>
</dbReference>
<dbReference type="InterPro" id="IPR021864">
    <property type="entry name" value="DUF3475"/>
</dbReference>
<dbReference type="Pfam" id="PF05003">
    <property type="entry name" value="DUF668"/>
    <property type="match status" value="1"/>
</dbReference>
<feature type="domain" description="DUF668" evidence="2">
    <location>
        <begin position="309"/>
        <end position="397"/>
    </location>
</feature>
<sequence>MSAMALESWLSKVKSAISVRSTTNAVEGKKPDVGILAFEIAGLMSKLLHLWRSLTDAQLARLRNETIALPGIRKVVSDDDSFLLALACTELLDSLRLVADSVSVLCQRCADPALRRFGPCFKEFSVSGHDPYRWLMGWKEMESKAKKMDRFVASTAALYKEMDELSETEHSLRKLVHAGAGCNRGMSTSRLAVVAEIQQKVFWQKQQVKYLRQTSLWSFTFDAAVSLLARSVFTVLARIKHVLCGESHSALPRTPSGSAAVYPSSDTPSPPSRFLSGPLSAAPSTWKREEGGFLDASSTMLASPPPSSTLGAAALALHYANLIIVLERMIRSPRAVGADARDDLYGMLPASVRGQLRARLRGVGWGAARDARLAAEWRAAVARIAEWLGPVAHNTIRWHGERSFERRSAAAPRDNVLLLQTLYFANREKVEAAITELLVGLNYLWRFQREMIAVTFAADHGEVVDITPILDTSSSSSS</sequence>
<reference evidence="4 5" key="1">
    <citation type="submission" date="2023-10" db="EMBL/GenBank/DDBJ databases">
        <title>Chromosome-scale genome assembly provides insights into flower coloration mechanisms of Canna indica.</title>
        <authorList>
            <person name="Li C."/>
        </authorList>
    </citation>
    <scope>NUCLEOTIDE SEQUENCE [LARGE SCALE GENOMIC DNA]</scope>
    <source>
        <tissue evidence="4">Flower</tissue>
    </source>
</reference>
<dbReference type="GO" id="GO:0045927">
    <property type="term" value="P:positive regulation of growth"/>
    <property type="evidence" value="ECO:0007669"/>
    <property type="project" value="InterPro"/>
</dbReference>
<dbReference type="Proteomes" id="UP001327560">
    <property type="component" value="Chromosome 6"/>
</dbReference>
<dbReference type="Pfam" id="PF11961">
    <property type="entry name" value="DUF3475"/>
    <property type="match status" value="1"/>
</dbReference>
<feature type="domain" description="DUF3475" evidence="3">
    <location>
        <begin position="35"/>
        <end position="91"/>
    </location>
</feature>
<gene>
    <name evidence="4" type="ORF">Cni_G18435</name>
</gene>
<evidence type="ECO:0000256" key="1">
    <source>
        <dbReference type="SAM" id="MobiDB-lite"/>
    </source>
</evidence>